<dbReference type="EMBL" id="LR903535">
    <property type="protein sequence ID" value="CAD7251999.1"/>
    <property type="molecule type" value="Genomic_DNA"/>
</dbReference>
<keyword evidence="1" id="KW-0812">Transmembrane</keyword>
<dbReference type="Proteomes" id="UP000677054">
    <property type="component" value="Unassembled WGS sequence"/>
</dbReference>
<feature type="transmembrane region" description="Helical" evidence="1">
    <location>
        <begin position="42"/>
        <end position="64"/>
    </location>
</feature>
<name>A0A7R9AD58_9CRUS</name>
<organism evidence="2">
    <name type="scientific">Darwinula stevensoni</name>
    <dbReference type="NCBI Taxonomy" id="69355"/>
    <lineage>
        <taxon>Eukaryota</taxon>
        <taxon>Metazoa</taxon>
        <taxon>Ecdysozoa</taxon>
        <taxon>Arthropoda</taxon>
        <taxon>Crustacea</taxon>
        <taxon>Oligostraca</taxon>
        <taxon>Ostracoda</taxon>
        <taxon>Podocopa</taxon>
        <taxon>Podocopida</taxon>
        <taxon>Darwinulocopina</taxon>
        <taxon>Darwinuloidea</taxon>
        <taxon>Darwinulidae</taxon>
        <taxon>Darwinula</taxon>
    </lineage>
</organism>
<dbReference type="EMBL" id="CAJPEV010004018">
    <property type="protein sequence ID" value="CAG0900997.1"/>
    <property type="molecule type" value="Genomic_DNA"/>
</dbReference>
<evidence type="ECO:0000256" key="1">
    <source>
        <dbReference type="SAM" id="Phobius"/>
    </source>
</evidence>
<protein>
    <submittedName>
        <fullName evidence="2">Uncharacterized protein</fullName>
    </submittedName>
</protein>
<accession>A0A7R9AD58</accession>
<keyword evidence="1" id="KW-1133">Transmembrane helix</keyword>
<keyword evidence="3" id="KW-1185">Reference proteome</keyword>
<evidence type="ECO:0000313" key="3">
    <source>
        <dbReference type="Proteomes" id="UP000677054"/>
    </source>
</evidence>
<feature type="transmembrane region" description="Helical" evidence="1">
    <location>
        <begin position="128"/>
        <end position="149"/>
    </location>
</feature>
<dbReference type="AlphaFoldDB" id="A0A7R9AD58"/>
<reference evidence="2" key="1">
    <citation type="submission" date="2020-11" db="EMBL/GenBank/DDBJ databases">
        <authorList>
            <person name="Tran Van P."/>
        </authorList>
    </citation>
    <scope>NUCLEOTIDE SEQUENCE</scope>
</reference>
<keyword evidence="1" id="KW-0472">Membrane</keyword>
<proteinExistence type="predicted"/>
<evidence type="ECO:0000313" key="2">
    <source>
        <dbReference type="EMBL" id="CAD7251999.1"/>
    </source>
</evidence>
<gene>
    <name evidence="2" type="ORF">DSTB1V02_LOCUS11760</name>
</gene>
<sequence>MALTLWEKFRPTAALLLVCGSFPFGGIFGRPRPTFRVWTFPFLYSLMVFSLSIYSSMGVFQMLYGGGQMRGQDTSHFQGVVRGLLIANLHLLSLFYQIYFLVFGRSIANLFCRFEKTFGHCSSKLPRWIPIIAIVTIVLIFLLRFFMVYRMQPSLFLEYKFYYEAVIGFNSASTTVLTSAFCLELAQTLHEIRTDSDPELIQMKYADVWMLANKLGEALTYPILVSLLNNFLMIFTELYNISSMIISSSYLEAFEVMELSESILNLLQQLIRFFLLTFGPYHIERKAGDHDRDLKSLEMAG</sequence>
<feature type="transmembrane region" description="Helical" evidence="1">
    <location>
        <begin position="12"/>
        <end position="30"/>
    </location>
</feature>
<feature type="transmembrane region" description="Helical" evidence="1">
    <location>
        <begin position="85"/>
        <end position="108"/>
    </location>
</feature>
<feature type="transmembrane region" description="Helical" evidence="1">
    <location>
        <begin position="161"/>
        <end position="181"/>
    </location>
</feature>